<evidence type="ECO:0000259" key="15">
    <source>
        <dbReference type="Pfam" id="PF17942"/>
    </source>
</evidence>
<dbReference type="InterPro" id="IPR041006">
    <property type="entry name" value="Morc_S5"/>
</dbReference>
<comment type="subcellular location">
    <subcellularLocation>
        <location evidence="1">Nucleus</location>
    </subcellularLocation>
</comment>
<organism evidence="16 17">
    <name type="scientific">Chenopodium quinoa</name>
    <name type="common">Quinoa</name>
    <dbReference type="NCBI Taxonomy" id="63459"/>
    <lineage>
        <taxon>Eukaryota</taxon>
        <taxon>Viridiplantae</taxon>
        <taxon>Streptophyta</taxon>
        <taxon>Embryophyta</taxon>
        <taxon>Tracheophyta</taxon>
        <taxon>Spermatophyta</taxon>
        <taxon>Magnoliopsida</taxon>
        <taxon>eudicotyledons</taxon>
        <taxon>Gunneridae</taxon>
        <taxon>Pentapetalae</taxon>
        <taxon>Caryophyllales</taxon>
        <taxon>Chenopodiaceae</taxon>
        <taxon>Chenopodioideae</taxon>
        <taxon>Atripliceae</taxon>
        <taxon>Chenopodium</taxon>
    </lineage>
</organism>
<evidence type="ECO:0000256" key="5">
    <source>
        <dbReference type="ARBA" id="ARBA00022759"/>
    </source>
</evidence>
<accession>A0A803MG23</accession>
<dbReference type="Pfam" id="PF13589">
    <property type="entry name" value="HATPase_c_3"/>
    <property type="match status" value="1"/>
</dbReference>
<keyword evidence="12" id="KW-0234">DNA repair</keyword>
<evidence type="ECO:0000256" key="8">
    <source>
        <dbReference type="ARBA" id="ARBA00022840"/>
    </source>
</evidence>
<dbReference type="EnsemblPlants" id="AUR62028767-RA">
    <property type="protein sequence ID" value="AUR62028767-RA:cds"/>
    <property type="gene ID" value="AUR62028767"/>
</dbReference>
<dbReference type="GO" id="GO:0031349">
    <property type="term" value="P:positive regulation of defense response"/>
    <property type="evidence" value="ECO:0007669"/>
    <property type="project" value="UniProtKB-ARBA"/>
</dbReference>
<reference evidence="16" key="2">
    <citation type="submission" date="2021-03" db="UniProtKB">
        <authorList>
            <consortium name="EnsemblPlants"/>
        </authorList>
    </citation>
    <scope>IDENTIFICATION</scope>
</reference>
<proteinExistence type="inferred from homology"/>
<dbReference type="GO" id="GO:0006325">
    <property type="term" value="P:chromatin organization"/>
    <property type="evidence" value="ECO:0007669"/>
    <property type="project" value="UniProtKB-KW"/>
</dbReference>
<keyword evidence="6" id="KW-0227">DNA damage</keyword>
<evidence type="ECO:0000256" key="12">
    <source>
        <dbReference type="ARBA" id="ARBA00023204"/>
    </source>
</evidence>
<keyword evidence="8" id="KW-0067">ATP-binding</keyword>
<evidence type="ECO:0000313" key="17">
    <source>
        <dbReference type="Proteomes" id="UP000596660"/>
    </source>
</evidence>
<keyword evidence="17" id="KW-1185">Reference proteome</keyword>
<evidence type="ECO:0000256" key="3">
    <source>
        <dbReference type="ARBA" id="ARBA00022722"/>
    </source>
</evidence>
<evidence type="ECO:0000256" key="4">
    <source>
        <dbReference type="ARBA" id="ARBA00022741"/>
    </source>
</evidence>
<keyword evidence="9" id="KW-0156">Chromatin regulator</keyword>
<sequence>MGEGGMIYVKSESEGNRPLIQHEESHMPYLVRPGLDAQPLVDNTSFSAPPLCPAPLCRQFWKAGNYDDEFVSKSRDQNRNNYLHVHPKFLHSNATSHKWAFGAIAELLDNAIDEIQNGASQVIIDKISNPRDGSPSLFFQDNGGGMSPEAIRRCMSFGFSDKKSKSAIGRYGNGFKTSTMRLGADVIVFSRHVNNRTITQSIGLLSYTYLSQNGLDRIVVPMVDYEYNESTDTFIPLPHYHGEQFQSSKSIILQWSPYCNEMDLMKQFDDIGSHGTKVVVFNLWFTDDETLEFEFDSDPQDICLQGSDDFKNIKMKNSTIEEHTGIRYHYSLRVYLSILYLRIPQSFTIVLRGKAVEHHSVASDLKYPEFILYRPHTGGTKEAEVLATIGFIKEAPHVNIHGFCVYHKNRLILPYWQVVSYDRSRGRGVVGVLEANFIEPTHNKQDFERTSLFLKLEARLKDMTWEYWDFHCGLIGYQIKKPIRAPVSSLDLSDVCLSNARHEPLETNRSLNFGRAPIHQADPVVNLLAESVFQRDQSIQQRGIKRTQENVLFALDKGRVHVRTESDINNAGCSVEPASLAANLMNEKGAVVMMQENKNLLAKCLEYEKAEEELNNKVLLLSKELKLAQHEYERMLIVLQSLDVVKPELDVLLLSSQTDITVKRSYISAWVMLELQVAKPGPWIVFVTVLS</sequence>
<dbReference type="InterPro" id="IPR045261">
    <property type="entry name" value="MORC_ATPase"/>
</dbReference>
<dbReference type="InterPro" id="IPR036890">
    <property type="entry name" value="HATPase_C_sf"/>
</dbReference>
<evidence type="ECO:0000256" key="10">
    <source>
        <dbReference type="ARBA" id="ARBA00023054"/>
    </source>
</evidence>
<evidence type="ECO:0000256" key="13">
    <source>
        <dbReference type="ARBA" id="ARBA00023242"/>
    </source>
</evidence>
<reference evidence="16" key="1">
    <citation type="journal article" date="2017" name="Nature">
        <title>The genome of Chenopodium quinoa.</title>
        <authorList>
            <person name="Jarvis D.E."/>
            <person name="Ho Y.S."/>
            <person name="Lightfoot D.J."/>
            <person name="Schmoeckel S.M."/>
            <person name="Li B."/>
            <person name="Borm T.J.A."/>
            <person name="Ohyanagi H."/>
            <person name="Mineta K."/>
            <person name="Michell C.T."/>
            <person name="Saber N."/>
            <person name="Kharbatia N.M."/>
            <person name="Rupper R.R."/>
            <person name="Sharp A.R."/>
            <person name="Dally N."/>
            <person name="Boughton B.A."/>
            <person name="Woo Y.H."/>
            <person name="Gao G."/>
            <person name="Schijlen E.G.W.M."/>
            <person name="Guo X."/>
            <person name="Momin A.A."/>
            <person name="Negrao S."/>
            <person name="Al-Babili S."/>
            <person name="Gehring C."/>
            <person name="Roessner U."/>
            <person name="Jung C."/>
            <person name="Murphy K."/>
            <person name="Arold S.T."/>
            <person name="Gojobori T."/>
            <person name="van der Linden C.G."/>
            <person name="van Loo E.N."/>
            <person name="Jellen E.N."/>
            <person name="Maughan P.J."/>
            <person name="Tester M."/>
        </authorList>
    </citation>
    <scope>NUCLEOTIDE SEQUENCE [LARGE SCALE GENOMIC DNA]</scope>
    <source>
        <strain evidence="16">cv. PI 614886</strain>
    </source>
</reference>
<keyword evidence="10 14" id="KW-0175">Coiled coil</keyword>
<dbReference type="GO" id="GO:0016887">
    <property type="term" value="F:ATP hydrolysis activity"/>
    <property type="evidence" value="ECO:0007669"/>
    <property type="project" value="InterPro"/>
</dbReference>
<dbReference type="GO" id="GO:0005634">
    <property type="term" value="C:nucleus"/>
    <property type="evidence" value="ECO:0007669"/>
    <property type="project" value="UniProtKB-SubCell"/>
</dbReference>
<evidence type="ECO:0000256" key="9">
    <source>
        <dbReference type="ARBA" id="ARBA00022853"/>
    </source>
</evidence>
<evidence type="ECO:0000256" key="11">
    <source>
        <dbReference type="ARBA" id="ARBA00023158"/>
    </source>
</evidence>
<dbReference type="Gramene" id="AUR62028767-RA">
    <property type="protein sequence ID" value="AUR62028767-RA:cds"/>
    <property type="gene ID" value="AUR62028767"/>
</dbReference>
<protein>
    <recommendedName>
        <fullName evidence="15">Morc S5 domain-containing protein</fullName>
    </recommendedName>
</protein>
<evidence type="ECO:0000256" key="1">
    <source>
        <dbReference type="ARBA" id="ARBA00004123"/>
    </source>
</evidence>
<name>A0A803MG23_CHEQI</name>
<evidence type="ECO:0000256" key="7">
    <source>
        <dbReference type="ARBA" id="ARBA00022801"/>
    </source>
</evidence>
<dbReference type="GO" id="GO:0006281">
    <property type="term" value="P:DNA repair"/>
    <property type="evidence" value="ECO:0007669"/>
    <property type="project" value="UniProtKB-KW"/>
</dbReference>
<keyword evidence="13" id="KW-0539">Nucleus</keyword>
<dbReference type="GO" id="GO:0031047">
    <property type="term" value="P:regulatory ncRNA-mediated gene silencing"/>
    <property type="evidence" value="ECO:0007669"/>
    <property type="project" value="UniProtKB-KW"/>
</dbReference>
<dbReference type="GO" id="GO:0004519">
    <property type="term" value="F:endonuclease activity"/>
    <property type="evidence" value="ECO:0007669"/>
    <property type="project" value="UniProtKB-KW"/>
</dbReference>
<dbReference type="FunFam" id="3.30.565.10:FF:000075">
    <property type="entry name" value="MORC family CW-type zinc finger protein 4"/>
    <property type="match status" value="1"/>
</dbReference>
<dbReference type="GO" id="GO:0005524">
    <property type="term" value="F:ATP binding"/>
    <property type="evidence" value="ECO:0007669"/>
    <property type="project" value="UniProtKB-KW"/>
</dbReference>
<keyword evidence="3" id="KW-0540">Nuclease</keyword>
<keyword evidence="5" id="KW-0255">Endonuclease</keyword>
<evidence type="ECO:0000256" key="6">
    <source>
        <dbReference type="ARBA" id="ARBA00022763"/>
    </source>
</evidence>
<dbReference type="PANTHER" id="PTHR23336:SF44">
    <property type="entry name" value="PROTEIN MICRORCHIDIA 6"/>
    <property type="match status" value="1"/>
</dbReference>
<keyword evidence="7" id="KW-0378">Hydrolase</keyword>
<evidence type="ECO:0000256" key="2">
    <source>
        <dbReference type="ARBA" id="ARBA00007845"/>
    </source>
</evidence>
<feature type="coiled-coil region" evidence="14">
    <location>
        <begin position="597"/>
        <end position="631"/>
    </location>
</feature>
<keyword evidence="11" id="KW-0943">RNA-mediated gene silencing</keyword>
<keyword evidence="4" id="KW-0547">Nucleotide-binding</keyword>
<dbReference type="AlphaFoldDB" id="A0A803MG23"/>
<dbReference type="Proteomes" id="UP000596660">
    <property type="component" value="Unplaced"/>
</dbReference>
<dbReference type="PANTHER" id="PTHR23336">
    <property type="entry name" value="ZINC FINGER CW-TYPE COILED-COIL DOMAIN PROTEIN 3"/>
    <property type="match status" value="1"/>
</dbReference>
<evidence type="ECO:0000313" key="16">
    <source>
        <dbReference type="EnsemblPlants" id="AUR62028767-RA:cds"/>
    </source>
</evidence>
<evidence type="ECO:0000256" key="14">
    <source>
        <dbReference type="SAM" id="Coils"/>
    </source>
</evidence>
<dbReference type="OMA" id="IQHEESH"/>
<dbReference type="Pfam" id="PF17942">
    <property type="entry name" value="Morc6_S5"/>
    <property type="match status" value="1"/>
</dbReference>
<feature type="domain" description="Morc S5" evidence="15">
    <location>
        <begin position="330"/>
        <end position="468"/>
    </location>
</feature>
<dbReference type="SUPFAM" id="SSF55874">
    <property type="entry name" value="ATPase domain of HSP90 chaperone/DNA topoisomerase II/histidine kinase"/>
    <property type="match status" value="1"/>
</dbReference>
<comment type="similarity">
    <text evidence="2">Belongs to the MORC ATPase protein family.</text>
</comment>
<dbReference type="Gene3D" id="3.30.565.10">
    <property type="entry name" value="Histidine kinase-like ATPase, C-terminal domain"/>
    <property type="match status" value="1"/>
</dbReference>